<dbReference type="InterPro" id="IPR001296">
    <property type="entry name" value="Glyco_trans_1"/>
</dbReference>
<sequence>MKVSIELEPCLKNKSGIGVYTYELTKRLQSSKDIVFTGDIFNFLNKNSIPTDIEKLHIKKSICKLFPYAIYRRIWRYLPIKYNFLFEENADIYHFFNFIVPPKISGKVITTIHDLTYILYPETISGNSRRRLEKDMRHTIRQSDFIITVSKNSKREIIKYLNIDERKIAVVYNGVDEVYKKVLSSEEISAVKKKYNIPGKYLLYLGTLEPRKNIETIIKAYNCFKKSHKEEIKLVLAGKKGWLYESIFKLVKDFGIENEVIFTDYIDDADKAPLYQGAEIFLFPSLYEGFGIPVIEAMASRIPVITSNSSSLPEVAGNAAIMTDPLDYEKISDSIERILNEEGLREKMINEGIKQADKFNWDSSAEKLKNIYYELYRSKI</sequence>
<evidence type="ECO:0000259" key="2">
    <source>
        <dbReference type="Pfam" id="PF00534"/>
    </source>
</evidence>
<organism evidence="4 5">
    <name type="scientific">Clostridium beijerinckii</name>
    <name type="common">Clostridium MP</name>
    <dbReference type="NCBI Taxonomy" id="1520"/>
    <lineage>
        <taxon>Bacteria</taxon>
        <taxon>Bacillati</taxon>
        <taxon>Bacillota</taxon>
        <taxon>Clostridia</taxon>
        <taxon>Eubacteriales</taxon>
        <taxon>Clostridiaceae</taxon>
        <taxon>Clostridium</taxon>
    </lineage>
</organism>
<dbReference type="Pfam" id="PF13439">
    <property type="entry name" value="Glyco_transf_4"/>
    <property type="match status" value="1"/>
</dbReference>
<dbReference type="FunFam" id="3.40.50.2000:FF:000119">
    <property type="entry name" value="Glycosyl transferase group 1"/>
    <property type="match status" value="1"/>
</dbReference>
<dbReference type="PANTHER" id="PTHR46401">
    <property type="entry name" value="GLYCOSYLTRANSFERASE WBBK-RELATED"/>
    <property type="match status" value="1"/>
</dbReference>
<evidence type="ECO:0000256" key="1">
    <source>
        <dbReference type="ARBA" id="ARBA00022679"/>
    </source>
</evidence>
<feature type="domain" description="Glycosyltransferase subfamily 4-like N-terminal" evidence="3">
    <location>
        <begin position="15"/>
        <end position="176"/>
    </location>
</feature>
<dbReference type="Proteomes" id="UP001193748">
    <property type="component" value="Unassembled WGS sequence"/>
</dbReference>
<dbReference type="EMBL" id="JABSWW010000001">
    <property type="protein sequence ID" value="NRT90805.1"/>
    <property type="molecule type" value="Genomic_DNA"/>
</dbReference>
<dbReference type="Pfam" id="PF00534">
    <property type="entry name" value="Glycos_transf_1"/>
    <property type="match status" value="1"/>
</dbReference>
<dbReference type="GO" id="GO:0009103">
    <property type="term" value="P:lipopolysaccharide biosynthetic process"/>
    <property type="evidence" value="ECO:0007669"/>
    <property type="project" value="TreeGrafter"/>
</dbReference>
<dbReference type="PANTHER" id="PTHR46401:SF2">
    <property type="entry name" value="GLYCOSYLTRANSFERASE WBBK-RELATED"/>
    <property type="match status" value="1"/>
</dbReference>
<keyword evidence="1" id="KW-0808">Transferase</keyword>
<evidence type="ECO:0000313" key="4">
    <source>
        <dbReference type="EMBL" id="NRT90805.1"/>
    </source>
</evidence>
<dbReference type="CDD" id="cd03809">
    <property type="entry name" value="GT4_MtfB-like"/>
    <property type="match status" value="1"/>
</dbReference>
<feature type="domain" description="Glycosyl transferase family 1" evidence="2">
    <location>
        <begin position="193"/>
        <end position="354"/>
    </location>
</feature>
<dbReference type="InterPro" id="IPR028098">
    <property type="entry name" value="Glyco_trans_4-like_N"/>
</dbReference>
<protein>
    <submittedName>
        <fullName evidence="4">Glycosyltransferase involved in cell wall biosynthesis</fullName>
    </submittedName>
</protein>
<reference evidence="4" key="2">
    <citation type="journal article" date="2022" name="Nat. Biotechnol.">
        <title>Carbon-negative production of acetone and isopropanol by gas fermentation at industrial pilot scale.</title>
        <authorList>
            <person name="Liew F.E."/>
            <person name="Nogle R."/>
            <person name="Abdalla T."/>
            <person name="Rasor B.J."/>
            <person name="Canter C."/>
            <person name="Jensen R.O."/>
            <person name="Wang L."/>
            <person name="Strutz J."/>
            <person name="Chirania P."/>
            <person name="De Tissera S."/>
            <person name="Mueller A.P."/>
            <person name="Ruan Z."/>
            <person name="Gao A."/>
            <person name="Tran L."/>
            <person name="Engle N.L."/>
            <person name="Bromley J.C."/>
            <person name="Daniell J."/>
            <person name="Conrado R."/>
            <person name="Tschaplinski T.J."/>
            <person name="Giannone R.J."/>
            <person name="Hettich R.L."/>
            <person name="Karim A.S."/>
            <person name="Simpson S.D."/>
            <person name="Brown S.D."/>
            <person name="Leang C."/>
            <person name="Jewett M.C."/>
            <person name="Kopke M."/>
        </authorList>
    </citation>
    <scope>NUCLEOTIDE SEQUENCE</scope>
    <source>
        <strain evidence="4">DJ080</strain>
    </source>
</reference>
<dbReference type="AlphaFoldDB" id="A0AAX0B651"/>
<evidence type="ECO:0000259" key="3">
    <source>
        <dbReference type="Pfam" id="PF13439"/>
    </source>
</evidence>
<comment type="caution">
    <text evidence="4">The sequence shown here is derived from an EMBL/GenBank/DDBJ whole genome shotgun (WGS) entry which is preliminary data.</text>
</comment>
<evidence type="ECO:0000313" key="5">
    <source>
        <dbReference type="Proteomes" id="UP001193748"/>
    </source>
</evidence>
<dbReference type="Gene3D" id="3.40.50.2000">
    <property type="entry name" value="Glycogen Phosphorylase B"/>
    <property type="match status" value="2"/>
</dbReference>
<name>A0AAX0B651_CLOBE</name>
<accession>A0AAX0B651</accession>
<reference evidence="4" key="1">
    <citation type="submission" date="2020-05" db="EMBL/GenBank/DDBJ databases">
        <authorList>
            <person name="Brown S."/>
            <person name="Huntemann M."/>
            <person name="Clum A."/>
            <person name="Spunde A."/>
            <person name="Palaniappan K."/>
            <person name="Ritter S."/>
            <person name="Mikhailova N."/>
            <person name="Chen I.-M."/>
            <person name="Stamatis D."/>
            <person name="Reddy T."/>
            <person name="O'Malley R."/>
            <person name="Daum C."/>
            <person name="Shapiro N."/>
            <person name="Ivanova N."/>
            <person name="Kyrpides N."/>
            <person name="Woyke T."/>
        </authorList>
    </citation>
    <scope>NUCLEOTIDE SEQUENCE</scope>
    <source>
        <strain evidence="4">DJ080</strain>
    </source>
</reference>
<dbReference type="RefSeq" id="WP_173711682.1">
    <property type="nucleotide sequence ID" value="NZ_JABSWW010000001.1"/>
</dbReference>
<dbReference type="GO" id="GO:0016757">
    <property type="term" value="F:glycosyltransferase activity"/>
    <property type="evidence" value="ECO:0007669"/>
    <property type="project" value="InterPro"/>
</dbReference>
<gene>
    <name evidence="4" type="ORF">B0H41_004484</name>
</gene>
<dbReference type="SUPFAM" id="SSF53756">
    <property type="entry name" value="UDP-Glycosyltransferase/glycogen phosphorylase"/>
    <property type="match status" value="1"/>
</dbReference>
<proteinExistence type="predicted"/>